<protein>
    <recommendedName>
        <fullName evidence="2">Thioredoxin domain-containing protein</fullName>
    </recommendedName>
</protein>
<dbReference type="InterPro" id="IPR000866">
    <property type="entry name" value="AhpC/TSA"/>
</dbReference>
<dbReference type="Proteomes" id="UP000625210">
    <property type="component" value="Unassembled WGS sequence"/>
</dbReference>
<evidence type="ECO:0000256" key="1">
    <source>
        <dbReference type="ARBA" id="ARBA00023157"/>
    </source>
</evidence>
<feature type="domain" description="Thioredoxin" evidence="2">
    <location>
        <begin position="1"/>
        <end position="142"/>
    </location>
</feature>
<dbReference type="SUPFAM" id="SSF52833">
    <property type="entry name" value="Thioredoxin-like"/>
    <property type="match status" value="1"/>
</dbReference>
<proteinExistence type="predicted"/>
<keyword evidence="1" id="KW-1015">Disulfide bond</keyword>
<dbReference type="Pfam" id="PF00578">
    <property type="entry name" value="AhpC-TSA"/>
    <property type="match status" value="1"/>
</dbReference>
<reference evidence="3" key="1">
    <citation type="journal article" date="2014" name="Int. J. Syst. Evol. Microbiol.">
        <title>Complete genome sequence of Corynebacterium casei LMG S-19264T (=DSM 44701T), isolated from a smear-ripened cheese.</title>
        <authorList>
            <consortium name="US DOE Joint Genome Institute (JGI-PGF)"/>
            <person name="Walter F."/>
            <person name="Albersmeier A."/>
            <person name="Kalinowski J."/>
            <person name="Ruckert C."/>
        </authorList>
    </citation>
    <scope>NUCLEOTIDE SEQUENCE</scope>
    <source>
        <strain evidence="3">CGMCC 1.15179</strain>
    </source>
</reference>
<dbReference type="InterPro" id="IPR050553">
    <property type="entry name" value="Thioredoxin_ResA/DsbE_sf"/>
</dbReference>
<evidence type="ECO:0000313" key="3">
    <source>
        <dbReference type="EMBL" id="GGE08094.1"/>
    </source>
</evidence>
<evidence type="ECO:0000313" key="4">
    <source>
        <dbReference type="Proteomes" id="UP000625210"/>
    </source>
</evidence>
<name>A0A8J2VEC1_9BACL</name>
<gene>
    <name evidence="3" type="ORF">GCM10011571_06670</name>
</gene>
<evidence type="ECO:0000259" key="2">
    <source>
        <dbReference type="PROSITE" id="PS51352"/>
    </source>
</evidence>
<organism evidence="3 4">
    <name type="scientific">Marinithermofilum abyssi</name>
    <dbReference type="NCBI Taxonomy" id="1571185"/>
    <lineage>
        <taxon>Bacteria</taxon>
        <taxon>Bacillati</taxon>
        <taxon>Bacillota</taxon>
        <taxon>Bacilli</taxon>
        <taxon>Bacillales</taxon>
        <taxon>Thermoactinomycetaceae</taxon>
        <taxon>Marinithermofilum</taxon>
    </lineage>
</organism>
<dbReference type="Gene3D" id="3.40.30.10">
    <property type="entry name" value="Glutaredoxin"/>
    <property type="match status" value="1"/>
</dbReference>
<reference evidence="3" key="2">
    <citation type="submission" date="2020-09" db="EMBL/GenBank/DDBJ databases">
        <authorList>
            <person name="Sun Q."/>
            <person name="Zhou Y."/>
        </authorList>
    </citation>
    <scope>NUCLEOTIDE SEQUENCE</scope>
    <source>
        <strain evidence="3">CGMCC 1.15179</strain>
    </source>
</reference>
<dbReference type="AlphaFoldDB" id="A0A8J2VEC1"/>
<sequence length="142" mass="16091">MMERAPDFCLPSLRDQSSVCLTDYRGKVVLLSFWVTWCPTCQTDLPKKEVFFRNLRHPDFVFLTVNVTGREAEPEKVPAYIEKMGFQFPVLGDRGREVYDAFGIQSVPASVLIDRTEQIAGVYDETVPFPVVVGEIGRLLEG</sequence>
<dbReference type="InterPro" id="IPR013766">
    <property type="entry name" value="Thioredoxin_domain"/>
</dbReference>
<dbReference type="RefSeq" id="WP_188646492.1">
    <property type="nucleotide sequence ID" value="NZ_BMHQ01000002.1"/>
</dbReference>
<comment type="caution">
    <text evidence="3">The sequence shown here is derived from an EMBL/GenBank/DDBJ whole genome shotgun (WGS) entry which is preliminary data.</text>
</comment>
<dbReference type="GO" id="GO:0016491">
    <property type="term" value="F:oxidoreductase activity"/>
    <property type="evidence" value="ECO:0007669"/>
    <property type="project" value="InterPro"/>
</dbReference>
<accession>A0A8J2VEC1</accession>
<dbReference type="GO" id="GO:0016209">
    <property type="term" value="F:antioxidant activity"/>
    <property type="evidence" value="ECO:0007669"/>
    <property type="project" value="InterPro"/>
</dbReference>
<dbReference type="EMBL" id="BMHQ01000002">
    <property type="protein sequence ID" value="GGE08094.1"/>
    <property type="molecule type" value="Genomic_DNA"/>
</dbReference>
<dbReference type="PANTHER" id="PTHR42852:SF17">
    <property type="entry name" value="THIOREDOXIN-LIKE PROTEIN HI_1115"/>
    <property type="match status" value="1"/>
</dbReference>
<dbReference type="CDD" id="cd02966">
    <property type="entry name" value="TlpA_like_family"/>
    <property type="match status" value="1"/>
</dbReference>
<dbReference type="PANTHER" id="PTHR42852">
    <property type="entry name" value="THIOL:DISULFIDE INTERCHANGE PROTEIN DSBE"/>
    <property type="match status" value="1"/>
</dbReference>
<dbReference type="PROSITE" id="PS51352">
    <property type="entry name" value="THIOREDOXIN_2"/>
    <property type="match status" value="1"/>
</dbReference>
<keyword evidence="4" id="KW-1185">Reference proteome</keyword>
<dbReference type="InterPro" id="IPR036249">
    <property type="entry name" value="Thioredoxin-like_sf"/>
</dbReference>